<dbReference type="Proteomes" id="UP000319432">
    <property type="component" value="Chromosome"/>
</dbReference>
<accession>A0A518V9G9</accession>
<proteinExistence type="predicted"/>
<dbReference type="OrthoDB" id="2474791at2"/>
<reference evidence="1 2" key="1">
    <citation type="submission" date="2018-11" db="EMBL/GenBank/DDBJ databases">
        <title>Phylogenetic determinants of toxin gene distribution in genomes of Brevibacillus laterosporus.</title>
        <authorList>
            <person name="Glare T.R."/>
            <person name="Durrant A."/>
            <person name="Berry C."/>
            <person name="Palma L."/>
            <person name="Ormskirk M."/>
            <person name="Cox M.O."/>
        </authorList>
    </citation>
    <scope>NUCLEOTIDE SEQUENCE [LARGE SCALE GENOMIC DNA]</scope>
    <source>
        <strain evidence="1 2">1821L</strain>
    </source>
</reference>
<evidence type="ECO:0000313" key="1">
    <source>
        <dbReference type="EMBL" id="QDX93650.1"/>
    </source>
</evidence>
<gene>
    <name evidence="1" type="ORF">EEL30_15895</name>
</gene>
<evidence type="ECO:0000313" key="2">
    <source>
        <dbReference type="Proteomes" id="UP000319432"/>
    </source>
</evidence>
<keyword evidence="2" id="KW-1185">Reference proteome</keyword>
<dbReference type="EMBL" id="CP033464">
    <property type="protein sequence ID" value="QDX93650.1"/>
    <property type="molecule type" value="Genomic_DNA"/>
</dbReference>
<sequence length="92" mass="10380">MKQIPRKIYYDKGTGTVLLDTGESVGSVFEETVEQGLESYSVLIGRAPETVGCVRLEYGQYSEYFAQGYAYRVNAETDNVEWEIPPVEESEN</sequence>
<protein>
    <submittedName>
        <fullName evidence="1">Uncharacterized protein</fullName>
    </submittedName>
</protein>
<name>A0A518V9G9_BRELA</name>
<dbReference type="AlphaFoldDB" id="A0A518V9G9"/>
<organism evidence="1 2">
    <name type="scientific">Brevibacillus laterosporus</name>
    <name type="common">Bacillus laterosporus</name>
    <dbReference type="NCBI Taxonomy" id="1465"/>
    <lineage>
        <taxon>Bacteria</taxon>
        <taxon>Bacillati</taxon>
        <taxon>Bacillota</taxon>
        <taxon>Bacilli</taxon>
        <taxon>Bacillales</taxon>
        <taxon>Paenibacillaceae</taxon>
        <taxon>Brevibacillus</taxon>
    </lineage>
</organism>